<evidence type="ECO:0000313" key="2">
    <source>
        <dbReference type="EMBL" id="SES70522.1"/>
    </source>
</evidence>
<feature type="transmembrane region" description="Helical" evidence="1">
    <location>
        <begin position="7"/>
        <end position="28"/>
    </location>
</feature>
<feature type="transmembrane region" description="Helical" evidence="1">
    <location>
        <begin position="89"/>
        <end position="109"/>
    </location>
</feature>
<dbReference type="Proteomes" id="UP000199095">
    <property type="component" value="Unassembled WGS sequence"/>
</dbReference>
<dbReference type="Pfam" id="PF04020">
    <property type="entry name" value="Phage_holin_4_2"/>
    <property type="match status" value="1"/>
</dbReference>
<protein>
    <submittedName>
        <fullName evidence="2">Putative membrane protein</fullName>
    </submittedName>
</protein>
<name>A0A1H9YN17_9BACI</name>
<evidence type="ECO:0000313" key="3">
    <source>
        <dbReference type="Proteomes" id="UP000199095"/>
    </source>
</evidence>
<dbReference type="AlphaFoldDB" id="A0A1H9YN17"/>
<organism evidence="2 3">
    <name type="scientific">Salinibacillus kushneri</name>
    <dbReference type="NCBI Taxonomy" id="237682"/>
    <lineage>
        <taxon>Bacteria</taxon>
        <taxon>Bacillati</taxon>
        <taxon>Bacillota</taxon>
        <taxon>Bacilli</taxon>
        <taxon>Bacillales</taxon>
        <taxon>Bacillaceae</taxon>
        <taxon>Salinibacillus</taxon>
    </lineage>
</organism>
<dbReference type="InterPro" id="IPR007165">
    <property type="entry name" value="Phage_holin_4_2"/>
</dbReference>
<accession>A0A1H9YN17</accession>
<gene>
    <name evidence="2" type="ORF">SAMN05421676_101232</name>
</gene>
<evidence type="ECO:0000256" key="1">
    <source>
        <dbReference type="SAM" id="Phobius"/>
    </source>
</evidence>
<keyword evidence="3" id="KW-1185">Reference proteome</keyword>
<dbReference type="PANTHER" id="PTHR37309:SF1">
    <property type="entry name" value="SLR0284 PROTEIN"/>
    <property type="match status" value="1"/>
</dbReference>
<dbReference type="PANTHER" id="PTHR37309">
    <property type="entry name" value="SLR0284 PROTEIN"/>
    <property type="match status" value="1"/>
</dbReference>
<sequence length="119" mass="12825">MIKNWALSIILNAIALIAVAQLFEGLIITDFVTAILASLILSLLNVIVKPILVFFTLPITIFSLGLFLFVINAITLMITQAIIGDAFVIEGFGTAILAAIVLSVLNLLLQKLVVDAFKK</sequence>
<feature type="transmembrane region" description="Helical" evidence="1">
    <location>
        <begin position="64"/>
        <end position="83"/>
    </location>
</feature>
<dbReference type="STRING" id="237682.SAMN05421676_101232"/>
<feature type="transmembrane region" description="Helical" evidence="1">
    <location>
        <begin position="34"/>
        <end position="57"/>
    </location>
</feature>
<keyword evidence="1" id="KW-0472">Membrane</keyword>
<keyword evidence="1" id="KW-1133">Transmembrane helix</keyword>
<proteinExistence type="predicted"/>
<dbReference type="EMBL" id="FOHJ01000001">
    <property type="protein sequence ID" value="SES70522.1"/>
    <property type="molecule type" value="Genomic_DNA"/>
</dbReference>
<dbReference type="RefSeq" id="WP_093131121.1">
    <property type="nucleotide sequence ID" value="NZ_FOHJ01000001.1"/>
</dbReference>
<keyword evidence="1" id="KW-0812">Transmembrane</keyword>
<dbReference type="OrthoDB" id="7205479at2"/>
<reference evidence="3" key="1">
    <citation type="submission" date="2016-10" db="EMBL/GenBank/DDBJ databases">
        <authorList>
            <person name="Varghese N."/>
            <person name="Submissions S."/>
        </authorList>
    </citation>
    <scope>NUCLEOTIDE SEQUENCE [LARGE SCALE GENOMIC DNA]</scope>
    <source>
        <strain evidence="3">CGMCC 1.3566</strain>
    </source>
</reference>